<dbReference type="SUPFAM" id="SSF56954">
    <property type="entry name" value="Outer membrane efflux proteins (OEP)"/>
    <property type="match status" value="1"/>
</dbReference>
<keyword evidence="5" id="KW-0998">Cell outer membrane</keyword>
<evidence type="ECO:0000256" key="5">
    <source>
        <dbReference type="ARBA" id="ARBA00023237"/>
    </source>
</evidence>
<keyword evidence="8" id="KW-0732">Signal</keyword>
<keyword evidence="10" id="KW-1185">Reference proteome</keyword>
<dbReference type="STRING" id="686340.Metal_3369"/>
<dbReference type="EMBL" id="CM001475">
    <property type="protein sequence ID" value="EIC31029.1"/>
    <property type="molecule type" value="Genomic_DNA"/>
</dbReference>
<keyword evidence="2" id="KW-1134">Transmembrane beta strand</keyword>
<evidence type="ECO:0000256" key="8">
    <source>
        <dbReference type="SAM" id="SignalP"/>
    </source>
</evidence>
<name>H8GQP4_METAL</name>
<dbReference type="GO" id="GO:0015288">
    <property type="term" value="F:porin activity"/>
    <property type="evidence" value="ECO:0007669"/>
    <property type="project" value="TreeGrafter"/>
</dbReference>
<dbReference type="AlphaFoldDB" id="H8GQP4"/>
<evidence type="ECO:0000256" key="7">
    <source>
        <dbReference type="SAM" id="MobiDB-lite"/>
    </source>
</evidence>
<evidence type="ECO:0000313" key="9">
    <source>
        <dbReference type="EMBL" id="EIC31029.1"/>
    </source>
</evidence>
<keyword evidence="3" id="KW-0812">Transmembrane</keyword>
<dbReference type="PANTHER" id="PTHR30026:SF20">
    <property type="entry name" value="OUTER MEMBRANE PROTEIN TOLC"/>
    <property type="match status" value="1"/>
</dbReference>
<feature type="region of interest" description="Disordered" evidence="7">
    <location>
        <begin position="285"/>
        <end position="305"/>
    </location>
</feature>
<feature type="signal peptide" evidence="8">
    <location>
        <begin position="1"/>
        <end position="27"/>
    </location>
</feature>
<dbReference type="Proteomes" id="UP000005090">
    <property type="component" value="Chromosome"/>
</dbReference>
<feature type="coiled-coil region" evidence="6">
    <location>
        <begin position="338"/>
        <end position="381"/>
    </location>
</feature>
<protein>
    <submittedName>
        <fullName evidence="9">Outer membrane protein</fullName>
    </submittedName>
</protein>
<dbReference type="PANTHER" id="PTHR30026">
    <property type="entry name" value="OUTER MEMBRANE PROTEIN TOLC"/>
    <property type="match status" value="1"/>
</dbReference>
<keyword evidence="6" id="KW-0175">Coiled coil</keyword>
<evidence type="ECO:0000256" key="1">
    <source>
        <dbReference type="ARBA" id="ARBA00004442"/>
    </source>
</evidence>
<sequence>MNALNLYPSGRAAAALGAALLSFATQAEDIARPPEFHRNIQPTIDHFDPIEVDPTLNLTQVIDLTLEKYPDSAWLAAQEAEAAAILERSKSWTSGAARAGLAYQEATSGTLHYIDAIVQVPLWNPGQRDAERSLADRAQADAESQSKAVRLRVAGLIRTALWDMELQKVRHQQALAEVDTYGQLFDKIRRRVELGDLPEADLLLAETELLQKRSALTLAEAEFMHARKRYATITQTSRIPPEFNENLAELGEIQKIHPALAALNGRIERKKAQIEALRLTGSGQPDLTVGINSDRPSDHDSRSNNTESFNIAVSVPFGGSAHLQPQIAALQVEESRLLADYQQLYRDLELAHHEAEHNLEVNKAELKIAEEMRQVAEAHMRMMEISFSAGEIDLMDLLRVKARTQQAILNAKERSVILQRDIALYNQTVGMMP</sequence>
<accession>H8GQP4</accession>
<dbReference type="Gene3D" id="1.20.1600.10">
    <property type="entry name" value="Outer membrane efflux proteins (OEP)"/>
    <property type="match status" value="1"/>
</dbReference>
<dbReference type="HOGENOM" id="CLU_045519_0_0_6"/>
<dbReference type="GO" id="GO:0015562">
    <property type="term" value="F:efflux transmembrane transporter activity"/>
    <property type="evidence" value="ECO:0007669"/>
    <property type="project" value="InterPro"/>
</dbReference>
<evidence type="ECO:0000256" key="4">
    <source>
        <dbReference type="ARBA" id="ARBA00023136"/>
    </source>
</evidence>
<evidence type="ECO:0000256" key="2">
    <source>
        <dbReference type="ARBA" id="ARBA00022452"/>
    </source>
</evidence>
<keyword evidence="4" id="KW-0472">Membrane</keyword>
<feature type="chain" id="PRO_5003612401" evidence="8">
    <location>
        <begin position="28"/>
        <end position="433"/>
    </location>
</feature>
<dbReference type="GO" id="GO:1990281">
    <property type="term" value="C:efflux pump complex"/>
    <property type="evidence" value="ECO:0007669"/>
    <property type="project" value="TreeGrafter"/>
</dbReference>
<evidence type="ECO:0000256" key="6">
    <source>
        <dbReference type="SAM" id="Coils"/>
    </source>
</evidence>
<comment type="subcellular location">
    <subcellularLocation>
        <location evidence="1">Cell outer membrane</location>
    </subcellularLocation>
</comment>
<dbReference type="eggNOG" id="COG1538">
    <property type="taxonomic scope" value="Bacteria"/>
</dbReference>
<dbReference type="RefSeq" id="WP_005374064.1">
    <property type="nucleotide sequence ID" value="NZ_CM001475.1"/>
</dbReference>
<reference evidence="9 10" key="1">
    <citation type="journal article" date="2013" name="Genome Announc.">
        <title>Genome Sequence of the Obligate Gammaproteobacterial Methanotroph Methylomicrobium album Strain BG8.</title>
        <authorList>
            <person name="Kits K.D."/>
            <person name="Kalyuzhnaya M.G."/>
            <person name="Klotz M.G."/>
            <person name="Jetten M.S."/>
            <person name="Op den Camp H.J."/>
            <person name="Vuilleumier S."/>
            <person name="Bringel F."/>
            <person name="Dispirito A.A."/>
            <person name="Murrell J.C."/>
            <person name="Bruce D."/>
            <person name="Cheng J.F."/>
            <person name="Copeland A."/>
            <person name="Goodwin L."/>
            <person name="Hauser L."/>
            <person name="Lajus A."/>
            <person name="Land M.L."/>
            <person name="Lapidus A."/>
            <person name="Lucas S."/>
            <person name="Medigue C."/>
            <person name="Pitluck S."/>
            <person name="Woyke T."/>
            <person name="Zeytun A."/>
            <person name="Stein L.Y."/>
        </authorList>
    </citation>
    <scope>NUCLEOTIDE SEQUENCE [LARGE SCALE GENOMIC DNA]</scope>
    <source>
        <strain evidence="9 10">BG8</strain>
    </source>
</reference>
<dbReference type="GO" id="GO:0009279">
    <property type="term" value="C:cell outer membrane"/>
    <property type="evidence" value="ECO:0007669"/>
    <property type="project" value="UniProtKB-SubCell"/>
</dbReference>
<proteinExistence type="predicted"/>
<gene>
    <name evidence="9" type="ORF">Metal_3369</name>
</gene>
<dbReference type="InterPro" id="IPR051906">
    <property type="entry name" value="TolC-like"/>
</dbReference>
<evidence type="ECO:0000313" key="10">
    <source>
        <dbReference type="Proteomes" id="UP000005090"/>
    </source>
</evidence>
<organism evidence="9 10">
    <name type="scientific">Methylomicrobium album BG8</name>
    <dbReference type="NCBI Taxonomy" id="686340"/>
    <lineage>
        <taxon>Bacteria</taxon>
        <taxon>Pseudomonadati</taxon>
        <taxon>Pseudomonadota</taxon>
        <taxon>Gammaproteobacteria</taxon>
        <taxon>Methylococcales</taxon>
        <taxon>Methylococcaceae</taxon>
        <taxon>Methylomicrobium</taxon>
    </lineage>
</organism>
<evidence type="ECO:0000256" key="3">
    <source>
        <dbReference type="ARBA" id="ARBA00022692"/>
    </source>
</evidence>